<evidence type="ECO:0000256" key="1">
    <source>
        <dbReference type="SAM" id="SignalP"/>
    </source>
</evidence>
<feature type="chain" id="PRO_5046302754" description="Spore coat protein U/FanG domain-containing protein" evidence="1">
    <location>
        <begin position="25"/>
        <end position="159"/>
    </location>
</feature>
<dbReference type="Pfam" id="PF05229">
    <property type="entry name" value="SCPU"/>
    <property type="match status" value="1"/>
</dbReference>
<protein>
    <recommendedName>
        <fullName evidence="2">Spore coat protein U/FanG domain-containing protein</fullName>
    </recommendedName>
</protein>
<name>A0ABP7TKK0_9SPHN</name>
<dbReference type="SMART" id="SM00972">
    <property type="entry name" value="SCPU"/>
    <property type="match status" value="1"/>
</dbReference>
<dbReference type="EMBL" id="BAABBR010000001">
    <property type="protein sequence ID" value="GAA4027674.1"/>
    <property type="molecule type" value="Genomic_DNA"/>
</dbReference>
<feature type="domain" description="Spore coat protein U/FanG" evidence="2">
    <location>
        <begin position="24"/>
        <end position="156"/>
    </location>
</feature>
<sequence>MSVRHIVLALAAMLVAAIATPAEACTLCSCITSTTALNFGNYDPTVASPDDASATVSIDCSGIVSLFGLVEVKAGTGQSNSFNQRTMRRLGVSLNYNLFANSPRTQILGDGTGGTTTVTSSLNGLLFFSTSVPVYGRAPAGQWVAAGTYTDTIQITVQY</sequence>
<evidence type="ECO:0000313" key="3">
    <source>
        <dbReference type="EMBL" id="GAA4027674.1"/>
    </source>
</evidence>
<dbReference type="RefSeq" id="WP_344695191.1">
    <property type="nucleotide sequence ID" value="NZ_BAABBR010000001.1"/>
</dbReference>
<dbReference type="InterPro" id="IPR053167">
    <property type="entry name" value="Spore_coat_component"/>
</dbReference>
<feature type="signal peptide" evidence="1">
    <location>
        <begin position="1"/>
        <end position="24"/>
    </location>
</feature>
<gene>
    <name evidence="3" type="ORF">GCM10022281_02960</name>
</gene>
<reference evidence="4" key="1">
    <citation type="journal article" date="2019" name="Int. J. Syst. Evol. Microbiol.">
        <title>The Global Catalogue of Microorganisms (GCM) 10K type strain sequencing project: providing services to taxonomists for standard genome sequencing and annotation.</title>
        <authorList>
            <consortium name="The Broad Institute Genomics Platform"/>
            <consortium name="The Broad Institute Genome Sequencing Center for Infectious Disease"/>
            <person name="Wu L."/>
            <person name="Ma J."/>
        </authorList>
    </citation>
    <scope>NUCLEOTIDE SEQUENCE [LARGE SCALE GENOMIC DNA]</scope>
    <source>
        <strain evidence="4">JCM 17564</strain>
    </source>
</reference>
<proteinExistence type="predicted"/>
<dbReference type="PANTHER" id="PTHR37089">
    <property type="entry name" value="PROTEIN U-RELATED"/>
    <property type="match status" value="1"/>
</dbReference>
<dbReference type="PANTHER" id="PTHR37089:SF3">
    <property type="entry name" value="EXPORTED PROTEIN"/>
    <property type="match status" value="1"/>
</dbReference>
<evidence type="ECO:0000313" key="4">
    <source>
        <dbReference type="Proteomes" id="UP001424459"/>
    </source>
</evidence>
<dbReference type="Proteomes" id="UP001424459">
    <property type="component" value="Unassembled WGS sequence"/>
</dbReference>
<accession>A0ABP7TKK0</accession>
<organism evidence="3 4">
    <name type="scientific">Sphingomonas rosea</name>
    <dbReference type="NCBI Taxonomy" id="335605"/>
    <lineage>
        <taxon>Bacteria</taxon>
        <taxon>Pseudomonadati</taxon>
        <taxon>Pseudomonadota</taxon>
        <taxon>Alphaproteobacteria</taxon>
        <taxon>Sphingomonadales</taxon>
        <taxon>Sphingomonadaceae</taxon>
        <taxon>Sphingomonas</taxon>
    </lineage>
</organism>
<comment type="caution">
    <text evidence="3">The sequence shown here is derived from an EMBL/GenBank/DDBJ whole genome shotgun (WGS) entry which is preliminary data.</text>
</comment>
<keyword evidence="1" id="KW-0732">Signal</keyword>
<dbReference type="InterPro" id="IPR007893">
    <property type="entry name" value="Spore_coat_U/FanG"/>
</dbReference>
<evidence type="ECO:0000259" key="2">
    <source>
        <dbReference type="Pfam" id="PF05229"/>
    </source>
</evidence>
<keyword evidence="4" id="KW-1185">Reference proteome</keyword>